<evidence type="ECO:0000259" key="6">
    <source>
        <dbReference type="PROSITE" id="PS01180"/>
    </source>
</evidence>
<dbReference type="InterPro" id="IPR016187">
    <property type="entry name" value="CTDL_fold"/>
</dbReference>
<feature type="domain" description="EGF-like" evidence="7">
    <location>
        <begin position="108"/>
        <end position="148"/>
    </location>
</feature>
<evidence type="ECO:0000259" key="7">
    <source>
        <dbReference type="PROSITE" id="PS50026"/>
    </source>
</evidence>
<dbReference type="SUPFAM" id="SSF56436">
    <property type="entry name" value="C-type lectin-like"/>
    <property type="match status" value="1"/>
</dbReference>
<dbReference type="PROSITE" id="PS00010">
    <property type="entry name" value="ASX_HYDROXYL"/>
    <property type="match status" value="1"/>
</dbReference>
<evidence type="ECO:0000313" key="11">
    <source>
        <dbReference type="Proteomes" id="UP000694865"/>
    </source>
</evidence>
<dbReference type="PROSITE" id="PS00615">
    <property type="entry name" value="C_TYPE_LECTIN_1"/>
    <property type="match status" value="1"/>
</dbReference>
<dbReference type="CDD" id="cd00041">
    <property type="entry name" value="CUB"/>
    <property type="match status" value="1"/>
</dbReference>
<dbReference type="Proteomes" id="UP000694865">
    <property type="component" value="Unplaced"/>
</dbReference>
<dbReference type="GeneID" id="102809440"/>
<accession>A0ABM0M4F0</accession>
<sequence length="876" mass="96205">MDNMKTVLVLSAMVCVQLHSSWGISCPTPNSCDVNYGTCELVDDFEVCSCYSGFALDEDGVTCSDIDECALGISGCEHNCHNTIGGAECSCNEGFTIRSPRTPFLCKDIDECMTDNGGCQTTCNNTEGSFICSCDRGYELWVDGKQCDVEAPQFRHCPADVLVYVDGETRYVKVEWTEPRVSDNSRHVTVTSTHTSGDLFPLGEATKVMYQATDRARNAARCHFNVLVHLSPDGKCEIEDGLFAHMRHCHKYIIVDVEKKYNDAERFCGKYFVNGELAIIHNADTNDLLTNYLDQMQSDGTLDANGFWFGGAYSMSMTSGIAKRRALQSSVCYSNWKTFRFSGSSSEERSGSDSGHHSACTQLWSVTEPQWENIKCSHKNGFICGYVEDIAMKCSHRSVISFLASIFLLGLAQGSKNDGHNVRKRNACVCDPDLTNLGPGATGPISSPGWPNNYPDNCDCTTTIQALPGNVIEIQFHSFDVQYNSILCGSDSVKLFDPMYRSNPLWTVLAIVDVNGRHVIVSFHSDDTLLFKFGDQLDQLVPSNDDATSLVPLSNTFHFMGQDYQQLWVNDNGIITFHTAPATSFDPKPFPIAQRPMIAGIWADVEKAHGGKLYYRETTEQSVLDHATDVLREWNFGFALNVEFAFVATWYENGFFGSNAATRNKRNTFQIVLAMGNDGCGYVIFNYVKVKWFSSGTLAGYDAGSGAPGTFVVIDDSDTPAVVDITSDSNGNREGRFVYKTCSSFVSACDTLNGGCEQLCETQGVTVTCSCVEGYELDADEQSCNNVNECNTDNGGCEVTCSDTIGSFQCSCDDGFVLNSNGFLAMMLMSVTREPTTASKYVSTHLGHSSAPATPAIQRTTTGKRVMVRRDDNTSR</sequence>
<dbReference type="PROSITE" id="PS01187">
    <property type="entry name" value="EGF_CA"/>
    <property type="match status" value="2"/>
</dbReference>
<dbReference type="Gene3D" id="3.10.100.10">
    <property type="entry name" value="Mannose-Binding Protein A, subunit A"/>
    <property type="match status" value="1"/>
</dbReference>
<dbReference type="InterPro" id="IPR001881">
    <property type="entry name" value="EGF-like_Ca-bd_dom"/>
</dbReference>
<protein>
    <submittedName>
        <fullName evidence="12">Uncharacterized protein LOC102809440</fullName>
    </submittedName>
</protein>
<keyword evidence="1 4" id="KW-0245">EGF-like domain</keyword>
<feature type="domain" description="C-type lectin" evidence="8">
    <location>
        <begin position="245"/>
        <end position="385"/>
    </location>
</feature>
<dbReference type="PROSITE" id="PS50041">
    <property type="entry name" value="C_TYPE_LECTIN_2"/>
    <property type="match status" value="1"/>
</dbReference>
<dbReference type="SMART" id="SM00181">
    <property type="entry name" value="EGF"/>
    <property type="match status" value="5"/>
</dbReference>
<dbReference type="PROSITE" id="PS50026">
    <property type="entry name" value="EGF_3"/>
    <property type="match status" value="1"/>
</dbReference>
<dbReference type="SMART" id="SM00034">
    <property type="entry name" value="CLECT"/>
    <property type="match status" value="1"/>
</dbReference>
<dbReference type="InterPro" id="IPR009030">
    <property type="entry name" value="Growth_fac_rcpt_cys_sf"/>
</dbReference>
<keyword evidence="5" id="KW-0732">Signal</keyword>
<evidence type="ECO:0000256" key="5">
    <source>
        <dbReference type="SAM" id="SignalP"/>
    </source>
</evidence>
<feature type="signal peptide" evidence="5">
    <location>
        <begin position="1"/>
        <end position="23"/>
    </location>
</feature>
<comment type="caution">
    <text evidence="4">Lacks conserved residue(s) required for the propagation of feature annotation.</text>
</comment>
<dbReference type="PROSITE" id="PS01186">
    <property type="entry name" value="EGF_2"/>
    <property type="match status" value="1"/>
</dbReference>
<dbReference type="Gene3D" id="2.60.120.290">
    <property type="entry name" value="Spermadhesin, CUB domain"/>
    <property type="match status" value="1"/>
</dbReference>
<evidence type="ECO:0000313" key="12">
    <source>
        <dbReference type="RefSeq" id="XP_006814891.1"/>
    </source>
</evidence>
<dbReference type="SUPFAM" id="SSF49854">
    <property type="entry name" value="Spermadhesin, CUB domain"/>
    <property type="match status" value="1"/>
</dbReference>
<evidence type="ECO:0000259" key="8">
    <source>
        <dbReference type="PROSITE" id="PS50041"/>
    </source>
</evidence>
<dbReference type="InterPro" id="IPR003886">
    <property type="entry name" value="NIDO_dom"/>
</dbReference>
<dbReference type="SMART" id="SM00539">
    <property type="entry name" value="NIDO"/>
    <property type="match status" value="1"/>
</dbReference>
<dbReference type="Pfam" id="PF00431">
    <property type="entry name" value="CUB"/>
    <property type="match status" value="1"/>
</dbReference>
<feature type="chain" id="PRO_5045940769" evidence="5">
    <location>
        <begin position="24"/>
        <end position="876"/>
    </location>
</feature>
<dbReference type="SMART" id="SM00042">
    <property type="entry name" value="CUB"/>
    <property type="match status" value="1"/>
</dbReference>
<dbReference type="CDD" id="cd00054">
    <property type="entry name" value="EGF_CA"/>
    <property type="match status" value="3"/>
</dbReference>
<dbReference type="InterPro" id="IPR000742">
    <property type="entry name" value="EGF"/>
</dbReference>
<dbReference type="InterPro" id="IPR018097">
    <property type="entry name" value="EGF_Ca-bd_CS"/>
</dbReference>
<keyword evidence="11" id="KW-1185">Reference proteome</keyword>
<dbReference type="PROSITE" id="PS51257">
    <property type="entry name" value="PROKAR_LIPOPROTEIN"/>
    <property type="match status" value="1"/>
</dbReference>
<dbReference type="CDD" id="cd00037">
    <property type="entry name" value="CLECT"/>
    <property type="match status" value="1"/>
</dbReference>
<proteinExistence type="predicted"/>
<organism evidence="11 12">
    <name type="scientific">Saccoglossus kowalevskii</name>
    <name type="common">Acorn worm</name>
    <dbReference type="NCBI Taxonomy" id="10224"/>
    <lineage>
        <taxon>Eukaryota</taxon>
        <taxon>Metazoa</taxon>
        <taxon>Hemichordata</taxon>
        <taxon>Enteropneusta</taxon>
        <taxon>Harrimaniidae</taxon>
        <taxon>Saccoglossus</taxon>
    </lineage>
</organism>
<dbReference type="PROSITE" id="PS51220">
    <property type="entry name" value="NIDO"/>
    <property type="match status" value="1"/>
</dbReference>
<dbReference type="InterPro" id="IPR000859">
    <property type="entry name" value="CUB_dom"/>
</dbReference>
<feature type="domain" description="HYR" evidence="9">
    <location>
        <begin position="147"/>
        <end position="230"/>
    </location>
</feature>
<evidence type="ECO:0000259" key="9">
    <source>
        <dbReference type="PROSITE" id="PS50825"/>
    </source>
</evidence>
<dbReference type="InterPro" id="IPR003410">
    <property type="entry name" value="HYR_dom"/>
</dbReference>
<gene>
    <name evidence="12" type="primary">LOC102809440</name>
</gene>
<keyword evidence="2" id="KW-0677">Repeat</keyword>
<name>A0ABM0M4F0_SACKO</name>
<dbReference type="Pfam" id="PF12662">
    <property type="entry name" value="cEGF"/>
    <property type="match status" value="1"/>
</dbReference>
<dbReference type="PROSITE" id="PS50825">
    <property type="entry name" value="HYR"/>
    <property type="match status" value="1"/>
</dbReference>
<reference evidence="12" key="1">
    <citation type="submission" date="2025-08" db="UniProtKB">
        <authorList>
            <consortium name="RefSeq"/>
        </authorList>
    </citation>
    <scope>IDENTIFICATION</scope>
    <source>
        <tissue evidence="12">Testes</tissue>
    </source>
</reference>
<dbReference type="SMART" id="SM00179">
    <property type="entry name" value="EGF_CA"/>
    <property type="match status" value="3"/>
</dbReference>
<evidence type="ECO:0000256" key="4">
    <source>
        <dbReference type="PROSITE-ProRule" id="PRU00076"/>
    </source>
</evidence>
<dbReference type="InterPro" id="IPR035914">
    <property type="entry name" value="Sperma_CUB_dom_sf"/>
</dbReference>
<dbReference type="PROSITE" id="PS01180">
    <property type="entry name" value="CUB"/>
    <property type="match status" value="1"/>
</dbReference>
<dbReference type="InterPro" id="IPR018378">
    <property type="entry name" value="C-type_lectin_CS"/>
</dbReference>
<feature type="domain" description="CUB" evidence="6">
    <location>
        <begin position="430"/>
        <end position="497"/>
    </location>
</feature>
<dbReference type="SUPFAM" id="SSF57184">
    <property type="entry name" value="Growth factor receptor domain"/>
    <property type="match status" value="2"/>
</dbReference>
<evidence type="ECO:0000259" key="10">
    <source>
        <dbReference type="PROSITE" id="PS51220"/>
    </source>
</evidence>
<dbReference type="Pfam" id="PF14670">
    <property type="entry name" value="FXa_inhibition"/>
    <property type="match status" value="3"/>
</dbReference>
<dbReference type="Gene3D" id="2.10.25.10">
    <property type="entry name" value="Laminin"/>
    <property type="match status" value="5"/>
</dbReference>
<dbReference type="InterPro" id="IPR000152">
    <property type="entry name" value="EGF-type_Asp/Asn_hydroxyl_site"/>
</dbReference>
<dbReference type="PANTHER" id="PTHR24034:SF205">
    <property type="entry name" value="NIDOGEN"/>
    <property type="match status" value="1"/>
</dbReference>
<dbReference type="RefSeq" id="XP_006814891.1">
    <property type="nucleotide sequence ID" value="XM_006814828.1"/>
</dbReference>
<feature type="domain" description="NIDO" evidence="10">
    <location>
        <begin position="600"/>
        <end position="744"/>
    </location>
</feature>
<evidence type="ECO:0000256" key="1">
    <source>
        <dbReference type="ARBA" id="ARBA00022536"/>
    </source>
</evidence>
<dbReference type="PANTHER" id="PTHR24034">
    <property type="entry name" value="EGF-LIKE DOMAIN-CONTAINING PROTEIN"/>
    <property type="match status" value="1"/>
</dbReference>
<dbReference type="InterPro" id="IPR001304">
    <property type="entry name" value="C-type_lectin-like"/>
</dbReference>
<dbReference type="Pfam" id="PF02494">
    <property type="entry name" value="HYR"/>
    <property type="match status" value="1"/>
</dbReference>
<evidence type="ECO:0000256" key="3">
    <source>
        <dbReference type="ARBA" id="ARBA00023157"/>
    </source>
</evidence>
<keyword evidence="3" id="KW-1015">Disulfide bond</keyword>
<evidence type="ECO:0000256" key="2">
    <source>
        <dbReference type="ARBA" id="ARBA00022737"/>
    </source>
</evidence>
<dbReference type="Pfam" id="PF06119">
    <property type="entry name" value="NIDO"/>
    <property type="match status" value="1"/>
</dbReference>
<dbReference type="InterPro" id="IPR016186">
    <property type="entry name" value="C-type_lectin-like/link_sf"/>
</dbReference>
<dbReference type="InterPro" id="IPR026823">
    <property type="entry name" value="cEGF"/>
</dbReference>
<dbReference type="InterPro" id="IPR050751">
    <property type="entry name" value="ECM_structural_protein"/>
</dbReference>